<dbReference type="SUPFAM" id="SSF52499">
    <property type="entry name" value="Isochorismatase-like hydrolases"/>
    <property type="match status" value="1"/>
</dbReference>
<dbReference type="PANTHER" id="PTHR43540:SF1">
    <property type="entry name" value="ISOCHORISMATASE HYDROLASE"/>
    <property type="match status" value="1"/>
</dbReference>
<name>A0ABR6ZWQ2_9BURK</name>
<dbReference type="InterPro" id="IPR036380">
    <property type="entry name" value="Isochorismatase-like_sf"/>
</dbReference>
<proteinExistence type="predicted"/>
<dbReference type="InterPro" id="IPR000868">
    <property type="entry name" value="Isochorismatase-like_dom"/>
</dbReference>
<evidence type="ECO:0000259" key="2">
    <source>
        <dbReference type="Pfam" id="PF00857"/>
    </source>
</evidence>
<keyword evidence="1 3" id="KW-0378">Hydrolase</keyword>
<evidence type="ECO:0000313" key="4">
    <source>
        <dbReference type="Proteomes" id="UP000650424"/>
    </source>
</evidence>
<accession>A0ABR6ZWQ2</accession>
<evidence type="ECO:0000256" key="1">
    <source>
        <dbReference type="ARBA" id="ARBA00022801"/>
    </source>
</evidence>
<feature type="domain" description="Isochorismatase-like" evidence="2">
    <location>
        <begin position="6"/>
        <end position="178"/>
    </location>
</feature>
<gene>
    <name evidence="3" type="ORF">H8L32_22310</name>
</gene>
<dbReference type="Proteomes" id="UP000650424">
    <property type="component" value="Unassembled WGS sequence"/>
</dbReference>
<evidence type="ECO:0000313" key="3">
    <source>
        <dbReference type="EMBL" id="MBC3920214.1"/>
    </source>
</evidence>
<reference evidence="3 4" key="1">
    <citation type="submission" date="2020-08" db="EMBL/GenBank/DDBJ databases">
        <title>Novel species isolated from subtropical streams in China.</title>
        <authorList>
            <person name="Lu H."/>
        </authorList>
    </citation>
    <scope>NUCLEOTIDE SEQUENCE [LARGE SCALE GENOMIC DNA]</scope>
    <source>
        <strain evidence="3 4">CY18W</strain>
    </source>
</reference>
<dbReference type="PANTHER" id="PTHR43540">
    <property type="entry name" value="PEROXYUREIDOACRYLATE/UREIDOACRYLATE AMIDOHYDROLASE-RELATED"/>
    <property type="match status" value="1"/>
</dbReference>
<dbReference type="Gene3D" id="3.40.50.850">
    <property type="entry name" value="Isochorismatase-like"/>
    <property type="match status" value="1"/>
</dbReference>
<dbReference type="CDD" id="cd01014">
    <property type="entry name" value="nicotinamidase_related"/>
    <property type="match status" value="1"/>
</dbReference>
<protein>
    <submittedName>
        <fullName evidence="3">Cysteine hydrolase</fullName>
    </submittedName>
</protein>
<dbReference type="RefSeq" id="WP_186949548.1">
    <property type="nucleotide sequence ID" value="NZ_JACOGF010000014.1"/>
</dbReference>
<dbReference type="Pfam" id="PF00857">
    <property type="entry name" value="Isochorismatase"/>
    <property type="match status" value="1"/>
</dbReference>
<dbReference type="GO" id="GO:0016787">
    <property type="term" value="F:hydrolase activity"/>
    <property type="evidence" value="ECO:0007669"/>
    <property type="project" value="UniProtKB-KW"/>
</dbReference>
<comment type="caution">
    <text evidence="3">The sequence shown here is derived from an EMBL/GenBank/DDBJ whole genome shotgun (WGS) entry which is preliminary data.</text>
</comment>
<dbReference type="EMBL" id="JACOGF010000014">
    <property type="protein sequence ID" value="MBC3920214.1"/>
    <property type="molecule type" value="Genomic_DNA"/>
</dbReference>
<organism evidence="3 4">
    <name type="scientific">Undibacterium hunanense</name>
    <dbReference type="NCBI Taxonomy" id="2762292"/>
    <lineage>
        <taxon>Bacteria</taxon>
        <taxon>Pseudomonadati</taxon>
        <taxon>Pseudomonadota</taxon>
        <taxon>Betaproteobacteria</taxon>
        <taxon>Burkholderiales</taxon>
        <taxon>Oxalobacteraceae</taxon>
        <taxon>Undibacterium</taxon>
    </lineage>
</organism>
<dbReference type="InterPro" id="IPR050272">
    <property type="entry name" value="Isochorismatase-like_hydrls"/>
</dbReference>
<keyword evidence="4" id="KW-1185">Reference proteome</keyword>
<sequence>MKNQNTALIIIDMQRGMATPEAGRRNNPGAEENICQLLLAWRAAGRPVVFVRHMSRSPASLFWPGQPGNEFQESLLPLTSEHVVEKNVTDAFVNTGLERWLHVRAIKDLVIVGVSTNNSVEATARSAGNLGFNTSVVADACFSFDRLDLHGKPQTAEEVHINALTNLQGEYATVLDTAALLH</sequence>